<dbReference type="EMBL" id="CM000833">
    <property type="protein sequence ID" value="EET03002.1"/>
    <property type="molecule type" value="Genomic_DNA"/>
</dbReference>
<accession>A0A0E1W035</accession>
<dbReference type="Proteomes" id="UP000001812">
    <property type="component" value="Chromosome II"/>
</dbReference>
<gene>
    <name evidence="2" type="ORF">BURPS1710A_A1706</name>
</gene>
<dbReference type="HOGENOM" id="CLU_3165656_0_0_4"/>
<name>A0A0E1W035_BURPE</name>
<organism evidence="2 3">
    <name type="scientific">Burkholderia pseudomallei 1710a</name>
    <dbReference type="NCBI Taxonomy" id="320371"/>
    <lineage>
        <taxon>Bacteria</taxon>
        <taxon>Pseudomonadati</taxon>
        <taxon>Pseudomonadota</taxon>
        <taxon>Betaproteobacteria</taxon>
        <taxon>Burkholderiales</taxon>
        <taxon>Burkholderiaceae</taxon>
        <taxon>Burkholderia</taxon>
        <taxon>pseudomallei group</taxon>
    </lineage>
</organism>
<reference evidence="2 3" key="2">
    <citation type="submission" date="2009-05" db="EMBL/GenBank/DDBJ databases">
        <authorList>
            <person name="Harkins D.M."/>
            <person name="DeShazer D."/>
            <person name="Woods D.E."/>
            <person name="Brinkac L.M."/>
            <person name="Brown K.A."/>
            <person name="Hung G.C."/>
            <person name="Tuanyok A."/>
            <person name="Zhang B."/>
            <person name="Nierman W.C."/>
        </authorList>
    </citation>
    <scope>NUCLEOTIDE SEQUENCE [LARGE SCALE GENOMIC DNA]</scope>
    <source>
        <strain evidence="2 3">1710a</strain>
    </source>
</reference>
<dbReference type="AlphaFoldDB" id="A0A0E1W035"/>
<feature type="compositionally biased region" description="Low complexity" evidence="1">
    <location>
        <begin position="11"/>
        <end position="20"/>
    </location>
</feature>
<reference evidence="3" key="1">
    <citation type="submission" date="2007-08" db="EMBL/GenBank/DDBJ databases">
        <title>Annotation of Burkholderia pseudomallei 1710a.</title>
        <authorList>
            <person name="Harkins D.M."/>
            <person name="DeShazer D."/>
            <person name="Woods D.E."/>
            <person name="Brinkac L.M."/>
            <person name="Brown K.A."/>
            <person name="Hung G.C."/>
            <person name="Tuanyok A."/>
            <person name="Zhang B."/>
            <person name="Nierman W.C."/>
        </authorList>
    </citation>
    <scope>NUCLEOTIDE SEQUENCE [LARGE SCALE GENOMIC DNA]</scope>
    <source>
        <strain evidence="3">1710a</strain>
    </source>
</reference>
<evidence type="ECO:0000256" key="1">
    <source>
        <dbReference type="SAM" id="MobiDB-lite"/>
    </source>
</evidence>
<feature type="region of interest" description="Disordered" evidence="1">
    <location>
        <begin position="1"/>
        <end position="20"/>
    </location>
</feature>
<evidence type="ECO:0000313" key="2">
    <source>
        <dbReference type="EMBL" id="EET03002.1"/>
    </source>
</evidence>
<proteinExistence type="predicted"/>
<protein>
    <submittedName>
        <fullName evidence="2">Uncharacterized protein</fullName>
    </submittedName>
</protein>
<evidence type="ECO:0000313" key="3">
    <source>
        <dbReference type="Proteomes" id="UP000001812"/>
    </source>
</evidence>
<sequence length="47" mass="4827">MAVGRRAGSGTARTPHRTAAAPLMWGRAAGTCVVYGRRCPDDIVAAA</sequence>